<dbReference type="GO" id="GO:0046373">
    <property type="term" value="P:L-arabinose metabolic process"/>
    <property type="evidence" value="ECO:0007669"/>
    <property type="project" value="InterPro"/>
</dbReference>
<evidence type="ECO:0000256" key="4">
    <source>
        <dbReference type="ARBA" id="ARBA00022729"/>
    </source>
</evidence>
<evidence type="ECO:0000313" key="8">
    <source>
        <dbReference type="Proteomes" id="UP000557717"/>
    </source>
</evidence>
<evidence type="ECO:0000256" key="1">
    <source>
        <dbReference type="ARBA" id="ARBA00001462"/>
    </source>
</evidence>
<dbReference type="AlphaFoldDB" id="A0A840VCX0"/>
<dbReference type="InterPro" id="IPR055235">
    <property type="entry name" value="ASD1_cat"/>
</dbReference>
<dbReference type="Gene3D" id="3.20.20.80">
    <property type="entry name" value="Glycosidases"/>
    <property type="match status" value="1"/>
</dbReference>
<comment type="catalytic activity">
    <reaction evidence="1">
        <text>Hydrolysis of terminal non-reducing alpha-L-arabinofuranoside residues in alpha-L-arabinosides.</text>
        <dbReference type="EC" id="3.2.1.55"/>
    </reaction>
</comment>
<accession>A0A840VCX0</accession>
<dbReference type="InterPro" id="IPR010720">
    <property type="entry name" value="Alpha-L-AF_C"/>
</dbReference>
<dbReference type="InterPro" id="IPR017853">
    <property type="entry name" value="GH"/>
</dbReference>
<organism evidence="7 8">
    <name type="scientific">Haloferula luteola</name>
    <dbReference type="NCBI Taxonomy" id="595692"/>
    <lineage>
        <taxon>Bacteria</taxon>
        <taxon>Pseudomonadati</taxon>
        <taxon>Verrucomicrobiota</taxon>
        <taxon>Verrucomicrobiia</taxon>
        <taxon>Verrucomicrobiales</taxon>
        <taxon>Verrucomicrobiaceae</taxon>
        <taxon>Haloferula</taxon>
    </lineage>
</organism>
<evidence type="ECO:0000313" key="7">
    <source>
        <dbReference type="EMBL" id="MBB5350701.1"/>
    </source>
</evidence>
<feature type="domain" description="Alpha-L-arabinofuranosidase C-terminal" evidence="6">
    <location>
        <begin position="90"/>
        <end position="272"/>
    </location>
</feature>
<dbReference type="RefSeq" id="WP_184016211.1">
    <property type="nucleotide sequence ID" value="NZ_JACHFD010000003.1"/>
</dbReference>
<dbReference type="PANTHER" id="PTHR31776:SF26">
    <property type="entry name" value="SECRETED ARABINOSIDASE"/>
    <property type="match status" value="1"/>
</dbReference>
<dbReference type="PANTHER" id="PTHR31776">
    <property type="entry name" value="ALPHA-L-ARABINOFURANOSIDASE 1"/>
    <property type="match status" value="1"/>
</dbReference>
<dbReference type="Proteomes" id="UP000557717">
    <property type="component" value="Unassembled WGS sequence"/>
</dbReference>
<dbReference type="InterPro" id="IPR013780">
    <property type="entry name" value="Glyco_hydro_b"/>
</dbReference>
<comment type="caution">
    <text evidence="7">The sequence shown here is derived from an EMBL/GenBank/DDBJ whole genome shotgun (WGS) entry which is preliminary data.</text>
</comment>
<dbReference type="SMART" id="SM00813">
    <property type="entry name" value="Alpha-L-AF_C"/>
    <property type="match status" value="1"/>
</dbReference>
<comment type="similarity">
    <text evidence="2">Belongs to the glycosyl hydrolase 51 family.</text>
</comment>
<dbReference type="EMBL" id="JACHFD010000003">
    <property type="protein sequence ID" value="MBB5350701.1"/>
    <property type="molecule type" value="Genomic_DNA"/>
</dbReference>
<keyword evidence="4" id="KW-0732">Signal</keyword>
<evidence type="ECO:0000256" key="2">
    <source>
        <dbReference type="ARBA" id="ARBA00007186"/>
    </source>
</evidence>
<proteinExistence type="inferred from homology"/>
<dbReference type="Pfam" id="PF22848">
    <property type="entry name" value="ASD1_dom"/>
    <property type="match status" value="1"/>
</dbReference>
<evidence type="ECO:0000259" key="6">
    <source>
        <dbReference type="SMART" id="SM00813"/>
    </source>
</evidence>
<name>A0A840VCX0_9BACT</name>
<dbReference type="Gene3D" id="2.60.40.1180">
    <property type="entry name" value="Golgi alpha-mannosidase II"/>
    <property type="match status" value="1"/>
</dbReference>
<dbReference type="GO" id="GO:0046556">
    <property type="term" value="F:alpha-L-arabinofuranosidase activity"/>
    <property type="evidence" value="ECO:0007669"/>
    <property type="project" value="UniProtKB-EC"/>
</dbReference>
<keyword evidence="5" id="KW-0378">Hydrolase</keyword>
<dbReference type="SUPFAM" id="SSF51445">
    <property type="entry name" value="(Trans)glycosidases"/>
    <property type="match status" value="1"/>
</dbReference>
<evidence type="ECO:0000256" key="5">
    <source>
        <dbReference type="ARBA" id="ARBA00022801"/>
    </source>
</evidence>
<dbReference type="Pfam" id="PF06964">
    <property type="entry name" value="Alpha-L-AF_C"/>
    <property type="match status" value="1"/>
</dbReference>
<protein>
    <recommendedName>
        <fullName evidence="3">non-reducing end alpha-L-arabinofuranosidase</fullName>
        <ecNumber evidence="3">3.2.1.55</ecNumber>
    </recommendedName>
</protein>
<evidence type="ECO:0000256" key="3">
    <source>
        <dbReference type="ARBA" id="ARBA00012670"/>
    </source>
</evidence>
<reference evidence="7 8" key="1">
    <citation type="submission" date="2020-08" db="EMBL/GenBank/DDBJ databases">
        <title>Genomic Encyclopedia of Type Strains, Phase IV (KMG-IV): sequencing the most valuable type-strain genomes for metagenomic binning, comparative biology and taxonomic classification.</title>
        <authorList>
            <person name="Goeker M."/>
        </authorList>
    </citation>
    <scope>NUCLEOTIDE SEQUENCE [LARGE SCALE GENOMIC DNA]</scope>
    <source>
        <strain evidence="7 8">YC6886</strain>
    </source>
</reference>
<dbReference type="InterPro" id="IPR051563">
    <property type="entry name" value="Glycosyl_Hydrolase_51"/>
</dbReference>
<dbReference type="EC" id="3.2.1.55" evidence="3"/>
<keyword evidence="8" id="KW-1185">Reference proteome</keyword>
<gene>
    <name evidence="7" type="ORF">HNR46_000929</name>
</gene>
<sequence length="283" mass="31627">MGNEDAITDAFEERFEMIVQALQVKHPEITLVGTAGPLPAGEDYQKGWNIVNRLKVPMIDEHCYMPPDWFWENLGRWDHDDRNGAKVYLGEWAAHDQGRRSTLRAALSEAAYFTSMERNGDVVVMASYAPLLARTQNTHWSPDLVYFNNTQVLPTLSYQVQKLLGNASGDRYLATNWPRTLGRFSASTVKNSRSGEIFVKLVHGDQRPITIDIDIQGIPAGTTITQVDKTELSGPDLDHVNTGVAGTPDEILPVVETLQMTPPFQLELAPYSFTVLRLLTAQN</sequence>